<dbReference type="AlphaFoldDB" id="A0A0A8UXJ4"/>
<dbReference type="HOGENOM" id="CLU_1946131_0_0_6"/>
<dbReference type="RefSeq" id="WP_045106668.1">
    <property type="nucleotide sequence ID" value="NZ_LN681225.1"/>
</dbReference>
<protein>
    <recommendedName>
        <fullName evidence="3">Sugar 3,4-ketoisomerase QdtA cupin domain-containing protein</fullName>
    </recommendedName>
</protein>
<name>A0A0A8UXJ4_LEGHA</name>
<dbReference type="InterPro" id="IPR014710">
    <property type="entry name" value="RmlC-like_jellyroll"/>
</dbReference>
<gene>
    <name evidence="1" type="ORF">LHA_2456</name>
</gene>
<reference evidence="2" key="1">
    <citation type="submission" date="2014-09" db="EMBL/GenBank/DDBJ databases">
        <authorList>
            <person name="Gomez-Valero L."/>
        </authorList>
    </citation>
    <scope>NUCLEOTIDE SEQUENCE [LARGE SCALE GENOMIC DNA]</scope>
    <source>
        <strain evidence="2">ATCC35250</strain>
    </source>
</reference>
<dbReference type="Gene3D" id="2.60.120.10">
    <property type="entry name" value="Jelly Rolls"/>
    <property type="match status" value="1"/>
</dbReference>
<evidence type="ECO:0000313" key="2">
    <source>
        <dbReference type="Proteomes" id="UP000032803"/>
    </source>
</evidence>
<dbReference type="STRING" id="449.LHA_2456"/>
<sequence>MKDELVEIREFKSIGDDERGVTQEFSIGKNQSEFLCITRKKDTISGNNYHLGIENSLSPKRFVLLTGCIELVYRQVDSHQKHSKVLKAPCIIAIKPKVIHAVKAITDILLLECNSLADIQKDNFKVLV</sequence>
<dbReference type="PATRIC" id="fig|449.7.peg.10"/>
<dbReference type="Proteomes" id="UP000032803">
    <property type="component" value="Chromosome I"/>
</dbReference>
<keyword evidence="2" id="KW-1185">Reference proteome</keyword>
<evidence type="ECO:0000313" key="1">
    <source>
        <dbReference type="EMBL" id="CEK11469.1"/>
    </source>
</evidence>
<accession>A0A0A8UXJ4</accession>
<evidence type="ECO:0008006" key="3">
    <source>
        <dbReference type="Google" id="ProtNLM"/>
    </source>
</evidence>
<proteinExistence type="predicted"/>
<organism evidence="1 2">
    <name type="scientific">Legionella hackeliae</name>
    <dbReference type="NCBI Taxonomy" id="449"/>
    <lineage>
        <taxon>Bacteria</taxon>
        <taxon>Pseudomonadati</taxon>
        <taxon>Pseudomonadota</taxon>
        <taxon>Gammaproteobacteria</taxon>
        <taxon>Legionellales</taxon>
        <taxon>Legionellaceae</taxon>
        <taxon>Legionella</taxon>
    </lineage>
</organism>
<dbReference type="EMBL" id="LN681225">
    <property type="protein sequence ID" value="CEK11469.1"/>
    <property type="molecule type" value="Genomic_DNA"/>
</dbReference>
<dbReference type="KEGG" id="lha:LHA_2456"/>
<dbReference type="OrthoDB" id="5652963at2"/>